<keyword evidence="5" id="KW-0862">Zinc</keyword>
<evidence type="ECO:0000256" key="6">
    <source>
        <dbReference type="ARBA" id="ARBA00023125"/>
    </source>
</evidence>
<evidence type="ECO:0000256" key="1">
    <source>
        <dbReference type="ARBA" id="ARBA00008761"/>
    </source>
</evidence>
<dbReference type="GO" id="GO:0006310">
    <property type="term" value="P:DNA recombination"/>
    <property type="evidence" value="ECO:0007669"/>
    <property type="project" value="UniProtKB-KW"/>
</dbReference>
<dbReference type="PANTHER" id="PTHR30405:SF25">
    <property type="entry name" value="RNA-GUIDED DNA ENDONUCLEASE INSQ-RELATED"/>
    <property type="match status" value="1"/>
</dbReference>
<dbReference type="Pfam" id="PF01385">
    <property type="entry name" value="OrfB_IS605"/>
    <property type="match status" value="1"/>
</dbReference>
<dbReference type="NCBIfam" id="NF040570">
    <property type="entry name" value="guided_TnpB"/>
    <property type="match status" value="1"/>
</dbReference>
<dbReference type="Proteomes" id="UP000605992">
    <property type="component" value="Unassembled WGS sequence"/>
</dbReference>
<protein>
    <submittedName>
        <fullName evidence="11">Transposase</fullName>
    </submittedName>
</protein>
<reference evidence="11" key="1">
    <citation type="submission" date="2021-01" db="EMBL/GenBank/DDBJ databases">
        <title>Whole genome shotgun sequence of Planotetraspora thailandica NBRC 104271.</title>
        <authorList>
            <person name="Komaki H."/>
            <person name="Tamura T."/>
        </authorList>
    </citation>
    <scope>NUCLEOTIDE SEQUENCE</scope>
    <source>
        <strain evidence="11">NBRC 104271</strain>
    </source>
</reference>
<evidence type="ECO:0000256" key="3">
    <source>
        <dbReference type="ARBA" id="ARBA00022578"/>
    </source>
</evidence>
<dbReference type="InterPro" id="IPR021027">
    <property type="entry name" value="Transposase_put_HTH"/>
</dbReference>
<keyword evidence="4" id="KW-0479">Metal-binding</keyword>
<keyword evidence="6" id="KW-0238">DNA-binding</keyword>
<keyword evidence="12" id="KW-1185">Reference proteome</keyword>
<evidence type="ECO:0000256" key="4">
    <source>
        <dbReference type="ARBA" id="ARBA00022723"/>
    </source>
</evidence>
<proteinExistence type="inferred from homology"/>
<evidence type="ECO:0000259" key="10">
    <source>
        <dbReference type="Pfam" id="PF12323"/>
    </source>
</evidence>
<keyword evidence="3" id="KW-0815">Transposition</keyword>
<evidence type="ECO:0000259" key="8">
    <source>
        <dbReference type="Pfam" id="PF01385"/>
    </source>
</evidence>
<dbReference type="Pfam" id="PF12323">
    <property type="entry name" value="HTH_OrfB_IS605"/>
    <property type="match status" value="1"/>
</dbReference>
<dbReference type="EMBL" id="BOOR01000012">
    <property type="protein sequence ID" value="GII53973.1"/>
    <property type="molecule type" value="Genomic_DNA"/>
</dbReference>
<evidence type="ECO:0000256" key="2">
    <source>
        <dbReference type="ARBA" id="ARBA00011044"/>
    </source>
</evidence>
<evidence type="ECO:0000256" key="7">
    <source>
        <dbReference type="ARBA" id="ARBA00023172"/>
    </source>
</evidence>
<evidence type="ECO:0000259" key="9">
    <source>
        <dbReference type="Pfam" id="PF07282"/>
    </source>
</evidence>
<comment type="similarity">
    <text evidence="2">In the N-terminal section; belongs to the transposase 2 family.</text>
</comment>
<evidence type="ECO:0000313" key="11">
    <source>
        <dbReference type="EMBL" id="GII53973.1"/>
    </source>
</evidence>
<dbReference type="GO" id="GO:0046872">
    <property type="term" value="F:metal ion binding"/>
    <property type="evidence" value="ECO:0007669"/>
    <property type="project" value="UniProtKB-KW"/>
</dbReference>
<gene>
    <name evidence="11" type="ORF">Pth03_23620</name>
</gene>
<dbReference type="PANTHER" id="PTHR30405">
    <property type="entry name" value="TRANSPOSASE"/>
    <property type="match status" value="1"/>
</dbReference>
<evidence type="ECO:0000256" key="5">
    <source>
        <dbReference type="ARBA" id="ARBA00022833"/>
    </source>
</evidence>
<dbReference type="AlphaFoldDB" id="A0A8J3XY80"/>
<dbReference type="InterPro" id="IPR001959">
    <property type="entry name" value="Transposase"/>
</dbReference>
<dbReference type="RefSeq" id="WP_203944326.1">
    <property type="nucleotide sequence ID" value="NZ_BOOR01000012.1"/>
</dbReference>
<dbReference type="GO" id="GO:0003677">
    <property type="term" value="F:DNA binding"/>
    <property type="evidence" value="ECO:0007669"/>
    <property type="project" value="UniProtKB-KW"/>
</dbReference>
<evidence type="ECO:0000313" key="12">
    <source>
        <dbReference type="Proteomes" id="UP000605992"/>
    </source>
</evidence>
<feature type="domain" description="Cas12f1-like TNB" evidence="9">
    <location>
        <begin position="297"/>
        <end position="363"/>
    </location>
</feature>
<keyword evidence="7" id="KW-0233">DNA recombination</keyword>
<dbReference type="GO" id="GO:0032196">
    <property type="term" value="P:transposition"/>
    <property type="evidence" value="ECO:0007669"/>
    <property type="project" value="UniProtKB-KW"/>
</dbReference>
<name>A0A8J3XY80_9ACTN</name>
<dbReference type="InterPro" id="IPR010095">
    <property type="entry name" value="Cas12f1-like_TNB"/>
</dbReference>
<organism evidence="11 12">
    <name type="scientific">Planotetraspora thailandica</name>
    <dbReference type="NCBI Taxonomy" id="487172"/>
    <lineage>
        <taxon>Bacteria</taxon>
        <taxon>Bacillati</taxon>
        <taxon>Actinomycetota</taxon>
        <taxon>Actinomycetes</taxon>
        <taxon>Streptosporangiales</taxon>
        <taxon>Streptosporangiaceae</taxon>
        <taxon>Planotetraspora</taxon>
    </lineage>
</organism>
<dbReference type="InterPro" id="IPR051399">
    <property type="entry name" value="RNA-guided_DNA_endo/Transpos"/>
</dbReference>
<comment type="similarity">
    <text evidence="1">In the C-terminal section; belongs to the transposase 35 family.</text>
</comment>
<comment type="caution">
    <text evidence="11">The sequence shown here is derived from an EMBL/GenBank/DDBJ whole genome shotgun (WGS) entry which is preliminary data.</text>
</comment>
<sequence length="398" mass="44160">MQLRYGFRLYPTPGQRESLARAFGSARVVFNDGLRMRQDAHAAGLTYISDGDLSKRVITEAKKTPERSWLGEVSAVVLQQALADLNAAYRNFFTSLTGKRKGPKVAPPRYRSKKDHRQAIRFTKNARFAITPGGKLRLPKIGDVPVRWSRRLPSEPSSVTVVKDAAGRYFASFVVEVNQRQLPPVETEAGIDLGLGHFAVLSNGRKIDSPRFLRRAERKLKRLQRALFRKEKASNNRVKARLAVARHHAKVADARREFHHQESTRIIRDNQTVIVEDLAVNGLARTRLAKSVQDAGWSAFVAMLEYKAALYGRIFHRIDRWFPSSKLCSACGTIAASMPLNVREWICPCGAIHDRDVNAAKNILAAGRAERLNACGGPVRPPLAVAQPSEAGSRGGAA</sequence>
<dbReference type="Pfam" id="PF07282">
    <property type="entry name" value="Cas12f1-like_TNB"/>
    <property type="match status" value="1"/>
</dbReference>
<feature type="domain" description="Probable transposase IS891/IS1136/IS1341" evidence="8">
    <location>
        <begin position="172"/>
        <end position="285"/>
    </location>
</feature>
<feature type="domain" description="Transposase putative helix-turn-helix" evidence="10">
    <location>
        <begin position="1"/>
        <end position="44"/>
    </location>
</feature>
<accession>A0A8J3XY80</accession>